<dbReference type="Pfam" id="PF02517">
    <property type="entry name" value="Rce1-like"/>
    <property type="match status" value="1"/>
</dbReference>
<feature type="domain" description="CAAX prenyl protease 2/Lysostaphin resistance protein A-like" evidence="2">
    <location>
        <begin position="155"/>
        <end position="263"/>
    </location>
</feature>
<keyword evidence="3" id="KW-0645">Protease</keyword>
<dbReference type="InterPro" id="IPR003675">
    <property type="entry name" value="Rce1/LyrA-like_dom"/>
</dbReference>
<dbReference type="GO" id="GO:0080120">
    <property type="term" value="P:CAAX-box protein maturation"/>
    <property type="evidence" value="ECO:0007669"/>
    <property type="project" value="UniProtKB-ARBA"/>
</dbReference>
<feature type="transmembrane region" description="Helical" evidence="1">
    <location>
        <begin position="21"/>
        <end position="41"/>
    </location>
</feature>
<feature type="transmembrane region" description="Helical" evidence="1">
    <location>
        <begin position="225"/>
        <end position="245"/>
    </location>
</feature>
<accession>A0A1M4ZYI0</accession>
<evidence type="ECO:0000259" key="2">
    <source>
        <dbReference type="Pfam" id="PF02517"/>
    </source>
</evidence>
<feature type="transmembrane region" description="Helical" evidence="1">
    <location>
        <begin position="116"/>
        <end position="135"/>
    </location>
</feature>
<feature type="transmembrane region" description="Helical" evidence="1">
    <location>
        <begin position="155"/>
        <end position="175"/>
    </location>
</feature>
<protein>
    <submittedName>
        <fullName evidence="3">CAAX protease self-immunity</fullName>
    </submittedName>
</protein>
<name>A0A1M4ZYI0_9FLAO</name>
<evidence type="ECO:0000313" key="3">
    <source>
        <dbReference type="EMBL" id="SHF23109.1"/>
    </source>
</evidence>
<keyword evidence="4" id="KW-1185">Reference proteome</keyword>
<dbReference type="EMBL" id="FQUX01000003">
    <property type="protein sequence ID" value="SHF23109.1"/>
    <property type="molecule type" value="Genomic_DNA"/>
</dbReference>
<gene>
    <name evidence="3" type="ORF">SAMN03080594_10316</name>
</gene>
<keyword evidence="1" id="KW-0812">Transmembrane</keyword>
<organism evidence="3 4">
    <name type="scientific">Arenibacter palladensis</name>
    <dbReference type="NCBI Taxonomy" id="237373"/>
    <lineage>
        <taxon>Bacteria</taxon>
        <taxon>Pseudomonadati</taxon>
        <taxon>Bacteroidota</taxon>
        <taxon>Flavobacteriia</taxon>
        <taxon>Flavobacteriales</taxon>
        <taxon>Flavobacteriaceae</taxon>
        <taxon>Arenibacter</taxon>
    </lineage>
</organism>
<sequence length="272" mass="30422">MKDFFTLSIVQDKEGKKRYRWQIAITLLILFILGSLINIPFSREVKRLKLEAGMANLNLKGSIYDELLTIGISSLVLGTILIFIGLWVSSRANLGAPLLASFFSKEPTHKTLHWKALLSSILLATIVALLLLVLFEVQKEFYPVSHKLTRPSKPFYALVSFSAGISEEIIFRLGLMSLIITVIQFLKKADTPSNKMIWTGIIISAIVFGLVHLPLSKNFVEPTPFTIGITMIGNLITGSTFGWIFWKRGLFIAILSHIIFDLVFHVIGTPFG</sequence>
<keyword evidence="1" id="KW-1133">Transmembrane helix</keyword>
<dbReference type="GO" id="GO:0006508">
    <property type="term" value="P:proteolysis"/>
    <property type="evidence" value="ECO:0007669"/>
    <property type="project" value="UniProtKB-KW"/>
</dbReference>
<feature type="transmembrane region" description="Helical" evidence="1">
    <location>
        <begin position="67"/>
        <end position="88"/>
    </location>
</feature>
<evidence type="ECO:0000256" key="1">
    <source>
        <dbReference type="SAM" id="Phobius"/>
    </source>
</evidence>
<dbReference type="Proteomes" id="UP000184406">
    <property type="component" value="Unassembled WGS sequence"/>
</dbReference>
<keyword evidence="3" id="KW-0378">Hydrolase</keyword>
<feature type="transmembrane region" description="Helical" evidence="1">
    <location>
        <begin position="196"/>
        <end position="213"/>
    </location>
</feature>
<dbReference type="AlphaFoldDB" id="A0A1M4ZYI0"/>
<proteinExistence type="predicted"/>
<keyword evidence="1" id="KW-0472">Membrane</keyword>
<feature type="transmembrane region" description="Helical" evidence="1">
    <location>
        <begin position="250"/>
        <end position="268"/>
    </location>
</feature>
<evidence type="ECO:0000313" key="4">
    <source>
        <dbReference type="Proteomes" id="UP000184406"/>
    </source>
</evidence>
<reference evidence="4" key="1">
    <citation type="submission" date="2016-11" db="EMBL/GenBank/DDBJ databases">
        <authorList>
            <person name="Varghese N."/>
            <person name="Submissions S."/>
        </authorList>
    </citation>
    <scope>NUCLEOTIDE SEQUENCE [LARGE SCALE GENOMIC DNA]</scope>
    <source>
        <strain evidence="4">DSM 17539</strain>
    </source>
</reference>
<dbReference type="GO" id="GO:0004175">
    <property type="term" value="F:endopeptidase activity"/>
    <property type="evidence" value="ECO:0007669"/>
    <property type="project" value="UniProtKB-ARBA"/>
</dbReference>